<evidence type="ECO:0000313" key="2">
    <source>
        <dbReference type="EMBL" id="WVN21866.1"/>
    </source>
</evidence>
<keyword evidence="3" id="KW-1185">Reference proteome</keyword>
<proteinExistence type="predicted"/>
<name>A0ABZ2AIC1_MYCAR</name>
<reference evidence="2" key="1">
    <citation type="submission" date="2024-01" db="EMBL/GenBank/DDBJ databases">
        <title>Complete genome sequence of Mycoplasma arginini type strain G 230.</title>
        <authorList>
            <person name="Spergser J."/>
        </authorList>
    </citation>
    <scope>NUCLEOTIDE SEQUENCE</scope>
    <source>
        <strain evidence="2">NCTC 10129</strain>
    </source>
</reference>
<accession>A0ABZ2AIC1</accession>
<protein>
    <submittedName>
        <fullName evidence="2">Uncharacterized protein</fullName>
    </submittedName>
</protein>
<gene>
    <name evidence="2" type="ORF">V2E25_02705</name>
</gene>
<keyword evidence="1" id="KW-0812">Transmembrane</keyword>
<organism evidence="2 3">
    <name type="scientific">Mycoplasmopsis arginini</name>
    <name type="common">Mycoplasma arginini</name>
    <dbReference type="NCBI Taxonomy" id="2094"/>
    <lineage>
        <taxon>Bacteria</taxon>
        <taxon>Bacillati</taxon>
        <taxon>Mycoplasmatota</taxon>
        <taxon>Mycoplasmoidales</taxon>
        <taxon>Metamycoplasmataceae</taxon>
        <taxon>Mycoplasmopsis</taxon>
    </lineage>
</organism>
<keyword evidence="1" id="KW-1133">Transmembrane helix</keyword>
<dbReference type="EMBL" id="CP143577">
    <property type="protein sequence ID" value="WVN21866.1"/>
    <property type="molecule type" value="Genomic_DNA"/>
</dbReference>
<feature type="transmembrane region" description="Helical" evidence="1">
    <location>
        <begin position="88"/>
        <end position="110"/>
    </location>
</feature>
<evidence type="ECO:0000313" key="3">
    <source>
        <dbReference type="Proteomes" id="UP001432074"/>
    </source>
</evidence>
<keyword evidence="1" id="KW-0472">Membrane</keyword>
<sequence>MSETQNQDKRKEFKQIDWNKIFTNQTQNIYEPLVNNIQPAVDNIFKKYIYSGNEDSLKSIDKNVEEIKTIETEIQERKRANKISGRKFANGLIFFLFFLIIGLFFLSFFLNNKKVIKSFLIFESAKRQVIKEKIAENNVTLRTLFNQYSLIDWKNKVLNEMNIKNVYGIDPKDFDFFYESPGFYGFNSIEKYNIRNSFYYDVIYKKEYWKDVVTQGIGYITVKTKDGWTTVPVHAYHTEPTPFMDTKHAINVPTNYRPDLILNETADHLTLKQYNKTIKKGEFLLENPEFYQYYNFSYNDKIGFIDYFKVKTQENFVEYSKYFSGKKYIFGKYKNNIYVSRKFEENFMAYSISHNWINLAFDLSKIVTIDDVYSYMVQTIFNVLQPTFKALTQIYLNTNIASENYEKRDRYLSDYVFDEQKSIEQANKNYEFNVYEIMNKASSSLKFNMKTQKPAKDIGITYSELVKDVNDSSGSIAIKSKMFSYWKEDLIDHVYTRGIIVDVPFERFYPFSEDKWIIFIPGWATQQDQNFLSYQDNESESSTHYKLKFMEEAGDALYDYNINFLKNNRNDLLYLMHLIKGSKNTFLKSVDHKILIDKDGLFVFVNDNIDKNKIQQIFNIFRKN</sequence>
<dbReference type="RefSeq" id="WP_129694714.1">
    <property type="nucleotide sequence ID" value="NZ_CP143577.1"/>
</dbReference>
<evidence type="ECO:0000256" key="1">
    <source>
        <dbReference type="SAM" id="Phobius"/>
    </source>
</evidence>
<dbReference type="Proteomes" id="UP001432074">
    <property type="component" value="Chromosome"/>
</dbReference>